<dbReference type="CDD" id="cd00064">
    <property type="entry name" value="FU"/>
    <property type="match status" value="1"/>
</dbReference>
<feature type="repeat" description="WD" evidence="10">
    <location>
        <begin position="820"/>
        <end position="861"/>
    </location>
</feature>
<dbReference type="SUPFAM" id="SSF69322">
    <property type="entry name" value="Tricorn protease domain 2"/>
    <property type="match status" value="1"/>
</dbReference>
<dbReference type="PANTHER" id="PTHR11319:SF35">
    <property type="entry name" value="OUTER MEMBRANE PROTEIN PMPC-RELATED"/>
    <property type="match status" value="1"/>
</dbReference>
<sequence>MKRLEQNKYKLIFFVLLLQNIIITRQQSSACGPYCSQCNFDSCTQCQVNFQLDLQSNSCISSCSTFNQYYYIDQNECLPMCPYGYQESVASYTCSKNVKCPQFSNLGNQFNSIIDTTIVNSSTQVISQKSSDQSQFYFSLFNSTSFLIIGNILSFNQQFQKTFFDSILNQLIISSVSQISFWDINNWKQVNSIDLASHLSNSQYISYLDNQIAIIQDTTYINFVIVDLSKKNTDLQFSDLNLQRKVDIVRVFNNTVTYQIPGKNGFQIIDFQFSSNQLQQYSICSSYLPQSIPLGIQYNNQNRIFFAYSQGNIGTWDSVKGCRLIKIDPTIQAFQLVFANIDQAKQNVNLISLNQNSVAFISISLTQDNSLQSIIYSLQSNPVSVQTFQQTIYVLEQSGLQSALNIQQSQLALSCSQLIPKHNFQKFIKTMVLSNIFYIVYKDSIVSYKFNNDNGSNQCTLKFQNQLSQFKPQQSQSGVQINGVIIDNNYLDQILTYGQDGSIRIYQKLLINQRYQLQLFKVYYHPSCNINANGGNAAYQCQQILNASYNQNQEQIINLGNKFLKWISLAIYYPQTHKLAFTFAIGIVIITFNGNSPSSLYVDASLVSDFCYHYQAQQIFLQQLEYKKALVYNENDSAYALEQVLFAGNIQGLTCGMSSTNYFYYFILVPLVPSLKNTVYVFQMPNMEVVFQQSYQDQVTGVYLSESELILYISFSNGNIEAGKIFLDYFINTPSIQNLNALYYSSSKYYIASSGINSNQAQLSKLSSLNLQVQKQVTIQSVSNIQFSAFSEVSDIMAISSQKNIYIWFVNSGNAPQQLQQLHQANVYYLSIDGTNQVLVSASVDFQLFVWNLKTYQKMIQIDYHKNDSQGSSNFSINNILIDEINKLLFSYNSNRILYIQNYLNQNLIRVNLNQYMVIASFFVLNQSQNVIVISQDSDFSMSIYNYQQDQSGNISFNENKIIPINHSQLPIQLRIINNKIISFEANKLIVTDLLRFEVLYEIDVVNPQINDFIVSLKQNNLIIWSDCSSFCSPKVQIYNFSNGAYIMDTPYYNDIEQGLVLKVILDEDTNTLIIVKYPASVIVQFFNLQSQQASGIIYATNIPLTLPIENVYLIKETNCLVLVAGQQLYAYEIEQRIGDQKQFIPLLRNQQIAQYTDANFNSNFMITDAFSEVWKYNNQTNQLFSITKTLKNTFNTQVKLLSSNNQYLYAILYDCIIQLDFWLNELNTVFNEIDQYIITNNYIFTSNMNGALSQYTLTNLTLTSHTINLDSRVQFMIQIQTTSEILAVSQTNIIYRININTGVSSQWINSNVQILNILYDSAKQIVIIVRKDGNVSFFDSVTWNNSQSKNININSGQVLPQTLSNILQTIIDSQLGLVLIINSISNSINQIQIFSYQFSSGNNPTLTGVSNIGSFSSCSKLPFMNIKITQDSYLIFSGYQINWISRTNNNFQQTKLIRNSDYFTDLLDLIQVNSPVLQNSMFTIEPNALKLFYFVNNTNLNLIYQRYCSFPQLLSYNFSQSQMIQQISIQIIGSCGEELFNDQIYISDPKLELSTIQSCYFDSNTQYQYQFNNVLDQIQFTLNQLNMNPSLLILEQMQQTDFGTNSIGNNMTYLLRFRNQNKQNQILNIYDNYFSSYPYSELQIYGFIINLSNVQGNILFSSQIQEIVMQNITIQFGNNITNSPNVTFNFANMNSVVLQDWVIQGQQVQRNKPFLQFYNISQGLFIDNFLVKDLQISGQIPTLMIIQNVTQVQINNLQFQNVSFQLNSNLQPFIISIQNVINFQLNNSQFVQFQLNQDQILIFQCMGIRSISFSNIFLLSLIKTSLANFSNHFYEGAQELLVNDSEVLMSNITAQDISNLSQSFIYINNTYNSTLLNSSFTNIQGKQCQGTVVQIYKGNTHLIQKALFMQNQGRNGGSVAIFDSLQGFLEINQSIFTQNSASYSGGAIYTSNSVVFILGSQIVNNKAMIGGGLRYEVIKPNIDLPISLRLLQHGSNQIKSIIQDNTAEVYGKNIGSYLYSLNILEQNLTSLNLQQFQTKYQSWAQKLSSSAMNVYLQSNFRSGDVLPLYAQILDEEGNPVFIDSLKVTNNIYDASLIQEIKSFSVKAASFQDNQLKVFGQYTTDFTTYNMTIKAFQINTKVVSNPLSQNILLIQYSTSYASKELIPGEQMYSVIIINFRDCILGEVYQQLDEVFSCFPCPSGQYSLQIPNKQQQTCNQCPNSALNCQLNQINLRQGFWRSDNQSDNILECSRKQENCVPDDLHQYCVQGNYGPLCEQCDVYGEIWEESYQSDGNLSCNSCKKLFKGFYFTRVIIQLLAIFIFLGISVAASLYDSKSIVLAYYLRKLKVICISKSCYLNSASYGLKNLTSFLQTVAVIYEIVFQQFPLGTKSVSQVVGMPLTDLYYSLDCSLSTKSAFPIIYIRILWSFGICLIYFFSISFSLFIYGLSRKQSKRILFYHGAIYTYFFLQSNFTYTLFSMMSCRYIGDSYYILADISYECFTPTHLKFMKIIGIPGIIIWNIIIPAFFYQKMKKCIQQPDSAVSRETYGILYNHYKHKYFYWELVKFYKKLLLNAILVFYIQPIVNKFVFSLLLQILFLILLRKVKPHFLNSHYVIDHLQELILSAKLVIFIYIQNQTELSSQETLLYYEIGISSTFQIFFLLQILKEILKKRYFQIYYMIKRALFQKIPTLKNIFKDTKFENKNNVRHLFLWKRLRIMVKDVLKQEKQEEQPQDNSFERKQKQNRLFQSYRSKLQEIGRQIKESNANLRQSSNDVILNSPTLQQEQQSSEVNMLLKSRISINKQRKNRRSMSVSLINSNGFSQFENDQVKLLMVKQPPEANINLIQDRQSAITIQDKINTPRLLKQSSNLDSEGNANAQFALQKQFKDNRLQHLDSHRQSLMKCESEVNELEVFFPLSPPFKIANTNSNIFKNCIEQSNNYPQLTQQYEICHSENQSPGIPYTLEDIGKSDRGIEHFKDNE</sequence>
<proteinExistence type="predicted"/>
<evidence type="ECO:0000256" key="12">
    <source>
        <dbReference type="SAM" id="SignalP"/>
    </source>
</evidence>
<dbReference type="InParanoid" id="I7MML4"/>
<dbReference type="GeneID" id="7845478"/>
<evidence type="ECO:0000256" key="1">
    <source>
        <dbReference type="ARBA" id="ARBA00004196"/>
    </source>
</evidence>
<dbReference type="NCBIfam" id="TIGR01376">
    <property type="entry name" value="POMP_repeat"/>
    <property type="match status" value="1"/>
</dbReference>
<feature type="chain" id="PRO_5003712481" evidence="12">
    <location>
        <begin position="27"/>
        <end position="2982"/>
    </location>
</feature>
<keyword evidence="5 10" id="KW-0853">WD repeat</keyword>
<evidence type="ECO:0000256" key="3">
    <source>
        <dbReference type="ARBA" id="ARBA00004613"/>
    </source>
</evidence>
<keyword evidence="4" id="KW-0964">Secreted</keyword>
<evidence type="ECO:0000256" key="2">
    <source>
        <dbReference type="ARBA" id="ARBA00004442"/>
    </source>
</evidence>
<feature type="transmembrane region" description="Helical" evidence="11">
    <location>
        <begin position="2457"/>
        <end position="2478"/>
    </location>
</feature>
<evidence type="ECO:0000313" key="14">
    <source>
        <dbReference type="Proteomes" id="UP000009168"/>
    </source>
</evidence>
<feature type="signal peptide" evidence="12">
    <location>
        <begin position="1"/>
        <end position="26"/>
    </location>
</feature>
<feature type="transmembrane region" description="Helical" evidence="11">
    <location>
        <begin position="2511"/>
        <end position="2529"/>
    </location>
</feature>
<accession>I7MML4</accession>
<dbReference type="eggNOG" id="ENOG502SFTV">
    <property type="taxonomic scope" value="Eukaryota"/>
</dbReference>
<dbReference type="RefSeq" id="XP_001025380.2">
    <property type="nucleotide sequence ID" value="XM_001025380.2"/>
</dbReference>
<dbReference type="InterPro" id="IPR019775">
    <property type="entry name" value="WD40_repeat_CS"/>
</dbReference>
<evidence type="ECO:0000256" key="11">
    <source>
        <dbReference type="SAM" id="Phobius"/>
    </source>
</evidence>
<feature type="transmembrane region" description="Helical" evidence="11">
    <location>
        <begin position="2584"/>
        <end position="2602"/>
    </location>
</feature>
<dbReference type="InterPro" id="IPR015943">
    <property type="entry name" value="WD40/YVTN_repeat-like_dom_sf"/>
</dbReference>
<evidence type="ECO:0000256" key="9">
    <source>
        <dbReference type="ARBA" id="ARBA00023237"/>
    </source>
</evidence>
<dbReference type="EMBL" id="GG662407">
    <property type="protein sequence ID" value="EAS05135.2"/>
    <property type="molecule type" value="Genomic_DNA"/>
</dbReference>
<dbReference type="InterPro" id="IPR001680">
    <property type="entry name" value="WD40_rpt"/>
</dbReference>
<feature type="transmembrane region" description="Helical" evidence="11">
    <location>
        <begin position="2421"/>
        <end position="2445"/>
    </location>
</feature>
<dbReference type="PROSITE" id="PS50082">
    <property type="entry name" value="WD_REPEATS_2"/>
    <property type="match status" value="1"/>
</dbReference>
<keyword evidence="7" id="KW-0677">Repeat</keyword>
<dbReference type="InterPro" id="IPR003368">
    <property type="entry name" value="POMP_repeat"/>
</dbReference>
<evidence type="ECO:0000313" key="13">
    <source>
        <dbReference type="EMBL" id="EAS05135.2"/>
    </source>
</evidence>
<dbReference type="InterPro" id="IPR036322">
    <property type="entry name" value="WD40_repeat_dom_sf"/>
</dbReference>
<comment type="subcellular location">
    <subcellularLocation>
        <location evidence="1">Cell envelope</location>
    </subcellularLocation>
    <subcellularLocation>
        <location evidence="2">Cell outer membrane</location>
    </subcellularLocation>
    <subcellularLocation>
        <location evidence="3">Secreted</location>
    </subcellularLocation>
</comment>
<dbReference type="SUPFAM" id="SSF50978">
    <property type="entry name" value="WD40 repeat-like"/>
    <property type="match status" value="1"/>
</dbReference>
<organism evidence="13 14">
    <name type="scientific">Tetrahymena thermophila (strain SB210)</name>
    <dbReference type="NCBI Taxonomy" id="312017"/>
    <lineage>
        <taxon>Eukaryota</taxon>
        <taxon>Sar</taxon>
        <taxon>Alveolata</taxon>
        <taxon>Ciliophora</taxon>
        <taxon>Intramacronucleata</taxon>
        <taxon>Oligohymenophorea</taxon>
        <taxon>Hymenostomatida</taxon>
        <taxon>Tetrahymenina</taxon>
        <taxon>Tetrahymenidae</taxon>
        <taxon>Tetrahymena</taxon>
    </lineage>
</organism>
<dbReference type="KEGG" id="tet:TTHERM_00765210"/>
<keyword evidence="8 11" id="KW-0472">Membrane</keyword>
<protein>
    <submittedName>
        <fullName evidence="13">Transmembrane protein, putative</fullName>
    </submittedName>
</protein>
<evidence type="ECO:0000256" key="10">
    <source>
        <dbReference type="PROSITE-ProRule" id="PRU00221"/>
    </source>
</evidence>
<dbReference type="Proteomes" id="UP000009168">
    <property type="component" value="Unassembled WGS sequence"/>
</dbReference>
<feature type="transmembrane region" description="Helical" evidence="11">
    <location>
        <begin position="2313"/>
        <end position="2333"/>
    </location>
</feature>
<name>I7MML4_TETTS</name>
<dbReference type="PANTHER" id="PTHR11319">
    <property type="entry name" value="G PROTEIN-COUPLED RECEPTOR-RELATED"/>
    <property type="match status" value="1"/>
</dbReference>
<keyword evidence="14" id="KW-1185">Reference proteome</keyword>
<evidence type="ECO:0000256" key="4">
    <source>
        <dbReference type="ARBA" id="ARBA00022525"/>
    </source>
</evidence>
<dbReference type="GO" id="GO:0005576">
    <property type="term" value="C:extracellular region"/>
    <property type="evidence" value="ECO:0007669"/>
    <property type="project" value="UniProtKB-SubCell"/>
</dbReference>
<keyword evidence="6 12" id="KW-0732">Signal</keyword>
<dbReference type="InterPro" id="IPR006212">
    <property type="entry name" value="Furin_repeat"/>
</dbReference>
<evidence type="ECO:0000256" key="8">
    <source>
        <dbReference type="ARBA" id="ARBA00023136"/>
    </source>
</evidence>
<evidence type="ECO:0000256" key="7">
    <source>
        <dbReference type="ARBA" id="ARBA00022737"/>
    </source>
</evidence>
<evidence type="ECO:0000256" key="5">
    <source>
        <dbReference type="ARBA" id="ARBA00022574"/>
    </source>
</evidence>
<evidence type="ECO:0000256" key="6">
    <source>
        <dbReference type="ARBA" id="ARBA00022729"/>
    </source>
</evidence>
<gene>
    <name evidence="13" type="ORF">TTHERM_00765210</name>
</gene>
<dbReference type="PROSITE" id="PS00678">
    <property type="entry name" value="WD_REPEATS_1"/>
    <property type="match status" value="1"/>
</dbReference>
<dbReference type="SMART" id="SM00320">
    <property type="entry name" value="WD40"/>
    <property type="match status" value="2"/>
</dbReference>
<keyword evidence="11 13" id="KW-0812">Transmembrane</keyword>
<reference evidence="14" key="1">
    <citation type="journal article" date="2006" name="PLoS Biol.">
        <title>Macronuclear genome sequence of the ciliate Tetrahymena thermophila, a model eukaryote.</title>
        <authorList>
            <person name="Eisen J.A."/>
            <person name="Coyne R.S."/>
            <person name="Wu M."/>
            <person name="Wu D."/>
            <person name="Thiagarajan M."/>
            <person name="Wortman J.R."/>
            <person name="Badger J.H."/>
            <person name="Ren Q."/>
            <person name="Amedeo P."/>
            <person name="Jones K.M."/>
            <person name="Tallon L.J."/>
            <person name="Delcher A.L."/>
            <person name="Salzberg S.L."/>
            <person name="Silva J.C."/>
            <person name="Haas B.J."/>
            <person name="Majoros W.H."/>
            <person name="Farzad M."/>
            <person name="Carlton J.M."/>
            <person name="Smith R.K. Jr."/>
            <person name="Garg J."/>
            <person name="Pearlman R.E."/>
            <person name="Karrer K.M."/>
            <person name="Sun L."/>
            <person name="Manning G."/>
            <person name="Elde N.C."/>
            <person name="Turkewitz A.P."/>
            <person name="Asai D.J."/>
            <person name="Wilkes D.E."/>
            <person name="Wang Y."/>
            <person name="Cai H."/>
            <person name="Collins K."/>
            <person name="Stewart B.A."/>
            <person name="Lee S.R."/>
            <person name="Wilamowska K."/>
            <person name="Weinberg Z."/>
            <person name="Ruzzo W.L."/>
            <person name="Wloga D."/>
            <person name="Gaertig J."/>
            <person name="Frankel J."/>
            <person name="Tsao C.-C."/>
            <person name="Gorovsky M.A."/>
            <person name="Keeling P.J."/>
            <person name="Waller R.F."/>
            <person name="Patron N.J."/>
            <person name="Cherry J.M."/>
            <person name="Stover N.A."/>
            <person name="Krieger C.J."/>
            <person name="del Toro C."/>
            <person name="Ryder H.F."/>
            <person name="Williamson S.C."/>
            <person name="Barbeau R.A."/>
            <person name="Hamilton E.P."/>
            <person name="Orias E."/>
        </authorList>
    </citation>
    <scope>NUCLEOTIDE SEQUENCE [LARGE SCALE GENOMIC DNA]</scope>
    <source>
        <strain evidence="14">SB210</strain>
    </source>
</reference>
<keyword evidence="9" id="KW-0998">Cell outer membrane</keyword>
<keyword evidence="11" id="KW-1133">Transmembrane helix</keyword>
<dbReference type="Gene3D" id="2.130.10.10">
    <property type="entry name" value="YVTN repeat-like/Quinoprotein amine dehydrogenase"/>
    <property type="match status" value="1"/>
</dbReference>